<keyword evidence="1" id="KW-1133">Transmembrane helix</keyword>
<reference evidence="2" key="1">
    <citation type="submission" date="2022-03" db="EMBL/GenBank/DDBJ databases">
        <title>Bacterial whole genome sequence for Hymenobacter sp. DH14.</title>
        <authorList>
            <person name="Le V."/>
        </authorList>
    </citation>
    <scope>NUCLEOTIDE SEQUENCE</scope>
    <source>
        <strain evidence="2">DH14</strain>
    </source>
</reference>
<keyword evidence="1" id="KW-0812">Transmembrane</keyword>
<feature type="transmembrane region" description="Helical" evidence="1">
    <location>
        <begin position="108"/>
        <end position="127"/>
    </location>
</feature>
<evidence type="ECO:0000313" key="2">
    <source>
        <dbReference type="EMBL" id="MCI1190007.1"/>
    </source>
</evidence>
<dbReference type="NCBIfam" id="NF046082">
    <property type="entry name" value="assoc_w_XrtX"/>
    <property type="match status" value="1"/>
</dbReference>
<feature type="transmembrane region" description="Helical" evidence="1">
    <location>
        <begin position="15"/>
        <end position="34"/>
    </location>
</feature>
<dbReference type="Proteomes" id="UP001139193">
    <property type="component" value="Unassembled WGS sequence"/>
</dbReference>
<gene>
    <name evidence="2" type="ORF">MON38_21500</name>
</gene>
<keyword evidence="1" id="KW-0472">Membrane</keyword>
<protein>
    <submittedName>
        <fullName evidence="2">Uncharacterized protein</fullName>
    </submittedName>
</protein>
<sequence>MPELFALPASQRLRFFFWLQLLLLLTVLLLLGIYSEQITIWLIAAWPKLLGAAGLNQLAQHLQQGLDGGIAKRPLPAVATYAALYLLTCLLLLRLVLSAAQWRVALRIYALGLVLYVLITILAKLAGNVQWAYRLSRRLLDFIVSPLPVAGLYVLLRSGFGPAAVRDRDAGPVE</sequence>
<comment type="caution">
    <text evidence="2">The sequence shown here is derived from an EMBL/GenBank/DDBJ whole genome shotgun (WGS) entry which is preliminary data.</text>
</comment>
<feature type="transmembrane region" description="Helical" evidence="1">
    <location>
        <begin position="78"/>
        <end position="102"/>
    </location>
</feature>
<proteinExistence type="predicted"/>
<evidence type="ECO:0000256" key="1">
    <source>
        <dbReference type="SAM" id="Phobius"/>
    </source>
</evidence>
<feature type="transmembrane region" description="Helical" evidence="1">
    <location>
        <begin position="139"/>
        <end position="156"/>
    </location>
</feature>
<dbReference type="RefSeq" id="WP_241938218.1">
    <property type="nucleotide sequence ID" value="NZ_JALBGC010000007.1"/>
</dbReference>
<accession>A0A9X1VKT8</accession>
<organism evidence="2 3">
    <name type="scientific">Hymenobacter cyanobacteriorum</name>
    <dbReference type="NCBI Taxonomy" id="2926463"/>
    <lineage>
        <taxon>Bacteria</taxon>
        <taxon>Pseudomonadati</taxon>
        <taxon>Bacteroidota</taxon>
        <taxon>Cytophagia</taxon>
        <taxon>Cytophagales</taxon>
        <taxon>Hymenobacteraceae</taxon>
        <taxon>Hymenobacter</taxon>
    </lineage>
</organism>
<dbReference type="AlphaFoldDB" id="A0A9X1VKT8"/>
<feature type="transmembrane region" description="Helical" evidence="1">
    <location>
        <begin position="40"/>
        <end position="58"/>
    </location>
</feature>
<dbReference type="EMBL" id="JALBGC010000007">
    <property type="protein sequence ID" value="MCI1190007.1"/>
    <property type="molecule type" value="Genomic_DNA"/>
</dbReference>
<evidence type="ECO:0000313" key="3">
    <source>
        <dbReference type="Proteomes" id="UP001139193"/>
    </source>
</evidence>
<name>A0A9X1VKT8_9BACT</name>
<keyword evidence="3" id="KW-1185">Reference proteome</keyword>